<dbReference type="InterPro" id="IPR002645">
    <property type="entry name" value="STAS_dom"/>
</dbReference>
<evidence type="ECO:0000313" key="5">
    <source>
        <dbReference type="Proteomes" id="UP001151081"/>
    </source>
</evidence>
<evidence type="ECO:0000259" key="3">
    <source>
        <dbReference type="PROSITE" id="PS50801"/>
    </source>
</evidence>
<dbReference type="InterPro" id="IPR036513">
    <property type="entry name" value="STAS_dom_sf"/>
</dbReference>
<evidence type="ECO:0000259" key="2">
    <source>
        <dbReference type="PROSITE" id="PS50112"/>
    </source>
</evidence>
<evidence type="ECO:0000313" key="4">
    <source>
        <dbReference type="EMBL" id="MDC3989213.1"/>
    </source>
</evidence>
<reference evidence="4 5" key="1">
    <citation type="submission" date="2021-04" db="EMBL/GenBank/DDBJ databases">
        <title>Genome analysis of Polyangium sp.</title>
        <authorList>
            <person name="Li Y."/>
            <person name="Wang J."/>
        </authorList>
    </citation>
    <scope>NUCLEOTIDE SEQUENCE [LARGE SCALE GENOMIC DNA]</scope>
    <source>
        <strain evidence="4 5">SDU14</strain>
    </source>
</reference>
<comment type="caution">
    <text evidence="4">The sequence shown here is derived from an EMBL/GenBank/DDBJ whole genome shotgun (WGS) entry which is preliminary data.</text>
</comment>
<dbReference type="Proteomes" id="UP001151081">
    <property type="component" value="Unassembled WGS sequence"/>
</dbReference>
<keyword evidence="5" id="KW-1185">Reference proteome</keyword>
<dbReference type="PROSITE" id="PS50112">
    <property type="entry name" value="PAS"/>
    <property type="match status" value="1"/>
</dbReference>
<dbReference type="InterPro" id="IPR051932">
    <property type="entry name" value="Bact_StressResp_Reg"/>
</dbReference>
<dbReference type="EMBL" id="JAGTJJ010000100">
    <property type="protein sequence ID" value="MDC3989213.1"/>
    <property type="molecule type" value="Genomic_DNA"/>
</dbReference>
<sequence length="259" mass="28155">MAQVLRVLLDHLDLVVWAVDAKGTFTFHDGKAIDRVGHQRGQFLGQNVFAVLEDKGATGLRKALSGAPAHEITEAHGIVWENWHTPTYDGEGRVTGVVTLSLDVTESMRTKAELTAKLTLIERQQDVIRNLETPIIQVWDRVLTVPMVGVVDSRRAARVTEDLLAAVSHTQARFAILDLTGVDVVDTATAGHILKILGAVRLLGAEGIITGIRPVVAQTIISLGLDLSRVRTLATLRDALALAVRSLGEHDRFAFTRST</sequence>
<dbReference type="InterPro" id="IPR000014">
    <property type="entry name" value="PAS"/>
</dbReference>
<accession>A0A9X4AY02</accession>
<dbReference type="PANTHER" id="PTHR33745:SF3">
    <property type="entry name" value="RSBT CO-ANTAGONIST PROTEIN RSBRC"/>
    <property type="match status" value="1"/>
</dbReference>
<evidence type="ECO:0000256" key="1">
    <source>
        <dbReference type="ARBA" id="ARBA00022553"/>
    </source>
</evidence>
<dbReference type="InterPro" id="IPR013656">
    <property type="entry name" value="PAS_4"/>
</dbReference>
<feature type="domain" description="STAS" evidence="3">
    <location>
        <begin position="132"/>
        <end position="243"/>
    </location>
</feature>
<dbReference type="CDD" id="cd07041">
    <property type="entry name" value="STAS_RsbR_RsbS_like"/>
    <property type="match status" value="1"/>
</dbReference>
<dbReference type="Gene3D" id="3.30.750.24">
    <property type="entry name" value="STAS domain"/>
    <property type="match status" value="1"/>
</dbReference>
<dbReference type="PROSITE" id="PS50801">
    <property type="entry name" value="STAS"/>
    <property type="match status" value="1"/>
</dbReference>
<keyword evidence="1" id="KW-0597">Phosphoprotein</keyword>
<proteinExistence type="predicted"/>
<dbReference type="SUPFAM" id="SSF52091">
    <property type="entry name" value="SpoIIaa-like"/>
    <property type="match status" value="1"/>
</dbReference>
<organism evidence="4 5">
    <name type="scientific">Polyangium jinanense</name>
    <dbReference type="NCBI Taxonomy" id="2829994"/>
    <lineage>
        <taxon>Bacteria</taxon>
        <taxon>Pseudomonadati</taxon>
        <taxon>Myxococcota</taxon>
        <taxon>Polyangia</taxon>
        <taxon>Polyangiales</taxon>
        <taxon>Polyangiaceae</taxon>
        <taxon>Polyangium</taxon>
    </lineage>
</organism>
<dbReference type="SUPFAM" id="SSF55785">
    <property type="entry name" value="PYP-like sensor domain (PAS domain)"/>
    <property type="match status" value="1"/>
</dbReference>
<gene>
    <name evidence="4" type="ORF">KEG57_52600</name>
</gene>
<dbReference type="Gene3D" id="3.30.450.20">
    <property type="entry name" value="PAS domain"/>
    <property type="match status" value="1"/>
</dbReference>
<feature type="domain" description="PAS" evidence="2">
    <location>
        <begin position="1"/>
        <end position="71"/>
    </location>
</feature>
<protein>
    <submittedName>
        <fullName evidence="4">STAS domain-containing protein</fullName>
    </submittedName>
</protein>
<dbReference type="Pfam" id="PF08448">
    <property type="entry name" value="PAS_4"/>
    <property type="match status" value="1"/>
</dbReference>
<name>A0A9X4AY02_9BACT</name>
<dbReference type="Pfam" id="PF01740">
    <property type="entry name" value="STAS"/>
    <property type="match status" value="1"/>
</dbReference>
<dbReference type="InterPro" id="IPR035965">
    <property type="entry name" value="PAS-like_dom_sf"/>
</dbReference>
<dbReference type="AlphaFoldDB" id="A0A9X4AY02"/>
<dbReference type="PANTHER" id="PTHR33745">
    <property type="entry name" value="RSBT ANTAGONIST PROTEIN RSBS-RELATED"/>
    <property type="match status" value="1"/>
</dbReference>